<proteinExistence type="predicted"/>
<keyword evidence="4" id="KW-1133">Transmembrane helix</keyword>
<evidence type="ECO:0000256" key="1">
    <source>
        <dbReference type="ARBA" id="ARBA00012528"/>
    </source>
</evidence>
<dbReference type="InterPro" id="IPR003660">
    <property type="entry name" value="HAMP_dom"/>
</dbReference>
<dbReference type="InterPro" id="IPR029787">
    <property type="entry name" value="Nucleotide_cyclase"/>
</dbReference>
<dbReference type="Gene3D" id="3.30.70.270">
    <property type="match status" value="1"/>
</dbReference>
<dbReference type="OrthoDB" id="9813903at2"/>
<name>A0A401JZX3_9PROT</name>
<comment type="caution">
    <text evidence="7">The sequence shown here is derived from an EMBL/GenBank/DDBJ whole genome shotgun (WGS) entry which is preliminary data.</text>
</comment>
<evidence type="ECO:0000256" key="3">
    <source>
        <dbReference type="SAM" id="Coils"/>
    </source>
</evidence>
<dbReference type="InterPro" id="IPR043128">
    <property type="entry name" value="Rev_trsase/Diguanyl_cyclase"/>
</dbReference>
<keyword evidence="3" id="KW-0175">Coiled coil</keyword>
<sequence>MRTFRPSLKTMLILAFIVISIAPVAVMTTWLNTGIHNGVMKEAHDKNQLLSENMANPVYLYLKAAQRNLNLLANILEKTRDQVAINETITSQAYFENLVLVAPDGTAQGFDGYKATPEYVHFLQKNHVIQSMLSRHVAGNSGMVLNPQTNKPALFFVHPVGQNMLVGSLRLAPIESLAAAIHFGKLGHCAITDQFGNIVHHPNPKWMSGVKNISNWPIVQAGLQGKRGVMTFYSPFIKADMIAGYAAVPEFNWVILTPQPLSELTAEAKILIHGSLLFGAVGLVISVLLAIFMANWIVKPINVLAEGIERIRKNDYSGKFIPLGRTAPQEIETLRNYSIHMVDSIREAVAARDELNRQLENRIRQATQELTDANKKLSIHAHVDELTNLKNRRALWERLSDLNKLNPESYMPMQVMLFDVDQFKQINDSYGHDVGDYILTQVAREIEKHTRDKDFVVRYGGDEFLVVMPGCTPDNAYRRAEAIRASITSSPLIVSGHTVPVTLSIGIADQTAIETSASFSEMLKAADTAMYQSKENGRNRISFNKV</sequence>
<dbReference type="GO" id="GO:1902201">
    <property type="term" value="P:negative regulation of bacterial-type flagellum-dependent cell motility"/>
    <property type="evidence" value="ECO:0007669"/>
    <property type="project" value="TreeGrafter"/>
</dbReference>
<dbReference type="EMBL" id="BGOW01000036">
    <property type="protein sequence ID" value="GCB02259.1"/>
    <property type="molecule type" value="Genomic_DNA"/>
</dbReference>
<reference evidence="7 8" key="1">
    <citation type="journal article" date="2019" name="Front. Microbiol.">
        <title>Genomes of Neutrophilic Sulfur-Oxidizing Chemolithoautotrophs Representing 9 Proteobacterial Species From 8 Genera.</title>
        <authorList>
            <person name="Watanabe T."/>
            <person name="Kojima H."/>
            <person name="Umezawa K."/>
            <person name="Hori C."/>
            <person name="Takasuka T.E."/>
            <person name="Kato Y."/>
            <person name="Fukui M."/>
        </authorList>
    </citation>
    <scope>NUCLEOTIDE SEQUENCE [LARGE SCALE GENOMIC DNA]</scope>
    <source>
        <strain evidence="7 8">TTN</strain>
    </source>
</reference>
<evidence type="ECO:0000313" key="7">
    <source>
        <dbReference type="EMBL" id="GCB02259.1"/>
    </source>
</evidence>
<dbReference type="InterPro" id="IPR000160">
    <property type="entry name" value="GGDEF_dom"/>
</dbReference>
<organism evidence="7 8">
    <name type="scientific">Sulfuriferula multivorans</name>
    <dbReference type="NCBI Taxonomy" id="1559896"/>
    <lineage>
        <taxon>Bacteria</taxon>
        <taxon>Pseudomonadati</taxon>
        <taxon>Pseudomonadota</taxon>
        <taxon>Betaproteobacteria</taxon>
        <taxon>Nitrosomonadales</taxon>
        <taxon>Sulfuricellaceae</taxon>
        <taxon>Sulfuriferula</taxon>
    </lineage>
</organism>
<protein>
    <recommendedName>
        <fullName evidence="1">diguanylate cyclase</fullName>
        <ecNumber evidence="1">2.7.7.65</ecNumber>
    </recommendedName>
</protein>
<dbReference type="CDD" id="cd12912">
    <property type="entry name" value="PDC2_MCP_like"/>
    <property type="match status" value="1"/>
</dbReference>
<dbReference type="FunFam" id="3.30.70.270:FF:000001">
    <property type="entry name" value="Diguanylate cyclase domain protein"/>
    <property type="match status" value="1"/>
</dbReference>
<dbReference type="AlphaFoldDB" id="A0A401JZX3"/>
<evidence type="ECO:0000256" key="2">
    <source>
        <dbReference type="ARBA" id="ARBA00034247"/>
    </source>
</evidence>
<dbReference type="Gene3D" id="3.30.450.20">
    <property type="entry name" value="PAS domain"/>
    <property type="match status" value="1"/>
</dbReference>
<keyword evidence="8" id="KW-1185">Reference proteome</keyword>
<dbReference type="CDD" id="cd01949">
    <property type="entry name" value="GGDEF"/>
    <property type="match status" value="1"/>
</dbReference>
<gene>
    <name evidence="7" type="ORF">SFMTTN_3081</name>
</gene>
<dbReference type="SUPFAM" id="SSF55073">
    <property type="entry name" value="Nucleotide cyclase"/>
    <property type="match status" value="1"/>
</dbReference>
<comment type="catalytic activity">
    <reaction evidence="2">
        <text>2 GTP = 3',3'-c-di-GMP + 2 diphosphate</text>
        <dbReference type="Rhea" id="RHEA:24898"/>
        <dbReference type="ChEBI" id="CHEBI:33019"/>
        <dbReference type="ChEBI" id="CHEBI:37565"/>
        <dbReference type="ChEBI" id="CHEBI:58805"/>
        <dbReference type="EC" id="2.7.7.65"/>
    </reaction>
</comment>
<dbReference type="SMART" id="SM00267">
    <property type="entry name" value="GGDEF"/>
    <property type="match status" value="1"/>
</dbReference>
<dbReference type="NCBIfam" id="TIGR00254">
    <property type="entry name" value="GGDEF"/>
    <property type="match status" value="1"/>
</dbReference>
<evidence type="ECO:0000259" key="5">
    <source>
        <dbReference type="PROSITE" id="PS50885"/>
    </source>
</evidence>
<feature type="domain" description="HAMP" evidence="5">
    <location>
        <begin position="295"/>
        <end position="350"/>
    </location>
</feature>
<accession>A0A401JZX3</accession>
<feature type="transmembrane region" description="Helical" evidence="4">
    <location>
        <begin position="12"/>
        <end position="31"/>
    </location>
</feature>
<dbReference type="EC" id="2.7.7.65" evidence="1"/>
<evidence type="ECO:0000256" key="4">
    <source>
        <dbReference type="SAM" id="Phobius"/>
    </source>
</evidence>
<dbReference type="PANTHER" id="PTHR45138:SF9">
    <property type="entry name" value="DIGUANYLATE CYCLASE DGCM-RELATED"/>
    <property type="match status" value="1"/>
</dbReference>
<feature type="coiled-coil region" evidence="3">
    <location>
        <begin position="345"/>
        <end position="376"/>
    </location>
</feature>
<dbReference type="InterPro" id="IPR050469">
    <property type="entry name" value="Diguanylate_Cyclase"/>
</dbReference>
<dbReference type="GO" id="GO:0005886">
    <property type="term" value="C:plasma membrane"/>
    <property type="evidence" value="ECO:0007669"/>
    <property type="project" value="TreeGrafter"/>
</dbReference>
<feature type="domain" description="GGDEF" evidence="6">
    <location>
        <begin position="411"/>
        <end position="546"/>
    </location>
</feature>
<dbReference type="RefSeq" id="WP_124705999.1">
    <property type="nucleotide sequence ID" value="NZ_BGOW01000036.1"/>
</dbReference>
<dbReference type="Proteomes" id="UP000286806">
    <property type="component" value="Unassembled WGS sequence"/>
</dbReference>
<dbReference type="PROSITE" id="PS50887">
    <property type="entry name" value="GGDEF"/>
    <property type="match status" value="1"/>
</dbReference>
<dbReference type="PROSITE" id="PS50885">
    <property type="entry name" value="HAMP"/>
    <property type="match status" value="1"/>
</dbReference>
<feature type="transmembrane region" description="Helical" evidence="4">
    <location>
        <begin position="270"/>
        <end position="292"/>
    </location>
</feature>
<dbReference type="PANTHER" id="PTHR45138">
    <property type="entry name" value="REGULATORY COMPONENTS OF SENSORY TRANSDUCTION SYSTEM"/>
    <property type="match status" value="1"/>
</dbReference>
<dbReference type="Gene3D" id="6.10.340.10">
    <property type="match status" value="1"/>
</dbReference>
<evidence type="ECO:0000259" key="6">
    <source>
        <dbReference type="PROSITE" id="PS50887"/>
    </source>
</evidence>
<dbReference type="Pfam" id="PF00990">
    <property type="entry name" value="GGDEF"/>
    <property type="match status" value="1"/>
</dbReference>
<evidence type="ECO:0000313" key="8">
    <source>
        <dbReference type="Proteomes" id="UP000286806"/>
    </source>
</evidence>
<keyword evidence="4" id="KW-0812">Transmembrane</keyword>
<dbReference type="GO" id="GO:0043709">
    <property type="term" value="P:cell adhesion involved in single-species biofilm formation"/>
    <property type="evidence" value="ECO:0007669"/>
    <property type="project" value="TreeGrafter"/>
</dbReference>
<dbReference type="GO" id="GO:0007165">
    <property type="term" value="P:signal transduction"/>
    <property type="evidence" value="ECO:0007669"/>
    <property type="project" value="InterPro"/>
</dbReference>
<dbReference type="GO" id="GO:0052621">
    <property type="term" value="F:diguanylate cyclase activity"/>
    <property type="evidence" value="ECO:0007669"/>
    <property type="project" value="UniProtKB-EC"/>
</dbReference>
<keyword evidence="4" id="KW-0472">Membrane</keyword>